<dbReference type="AlphaFoldDB" id="A0A9Q3H2G9"/>
<dbReference type="OrthoDB" id="3344688at2759"/>
<dbReference type="PANTHER" id="PTHR11439:SF483">
    <property type="entry name" value="PEPTIDE SYNTHASE GLIP-LIKE, PUTATIVE (AFU_ORTHOLOGUE AFUA_3G12920)-RELATED"/>
    <property type="match status" value="1"/>
</dbReference>
<organism evidence="3 4">
    <name type="scientific">Austropuccinia psidii MF-1</name>
    <dbReference type="NCBI Taxonomy" id="1389203"/>
    <lineage>
        <taxon>Eukaryota</taxon>
        <taxon>Fungi</taxon>
        <taxon>Dikarya</taxon>
        <taxon>Basidiomycota</taxon>
        <taxon>Pucciniomycotina</taxon>
        <taxon>Pucciniomycetes</taxon>
        <taxon>Pucciniales</taxon>
        <taxon>Sphaerophragmiaceae</taxon>
        <taxon>Austropuccinia</taxon>
    </lineage>
</organism>
<dbReference type="PANTHER" id="PTHR11439">
    <property type="entry name" value="GAG-POL-RELATED RETROTRANSPOSON"/>
    <property type="match status" value="1"/>
</dbReference>
<dbReference type="EMBL" id="AVOT02008923">
    <property type="protein sequence ID" value="MBW0487015.1"/>
    <property type="molecule type" value="Genomic_DNA"/>
</dbReference>
<name>A0A9Q3H2G9_9BASI</name>
<keyword evidence="4" id="KW-1185">Reference proteome</keyword>
<dbReference type="InterPro" id="IPR013103">
    <property type="entry name" value="RVT_2"/>
</dbReference>
<feature type="domain" description="Reverse transcriptase Ty1/copia-type" evidence="2">
    <location>
        <begin position="2"/>
        <end position="159"/>
    </location>
</feature>
<proteinExistence type="predicted"/>
<feature type="region of interest" description="Disordered" evidence="1">
    <location>
        <begin position="300"/>
        <end position="319"/>
    </location>
</feature>
<accession>A0A9Q3H2G9</accession>
<dbReference type="CDD" id="cd09272">
    <property type="entry name" value="RNase_HI_RT_Ty1"/>
    <property type="match status" value="1"/>
</dbReference>
<evidence type="ECO:0000256" key="1">
    <source>
        <dbReference type="SAM" id="MobiDB-lite"/>
    </source>
</evidence>
<reference evidence="3" key="1">
    <citation type="submission" date="2021-03" db="EMBL/GenBank/DDBJ databases">
        <title>Draft genome sequence of rust myrtle Austropuccinia psidii MF-1, a brazilian biotype.</title>
        <authorList>
            <person name="Quecine M.C."/>
            <person name="Pachon D.M.R."/>
            <person name="Bonatelli M.L."/>
            <person name="Correr F.H."/>
            <person name="Franceschini L.M."/>
            <person name="Leite T.F."/>
            <person name="Margarido G.R.A."/>
            <person name="Almeida C.A."/>
            <person name="Ferrarezi J.A."/>
            <person name="Labate C.A."/>
        </authorList>
    </citation>
    <scope>NUCLEOTIDE SEQUENCE</scope>
    <source>
        <strain evidence="3">MF-1</strain>
    </source>
</reference>
<evidence type="ECO:0000259" key="2">
    <source>
        <dbReference type="Pfam" id="PF07727"/>
    </source>
</evidence>
<protein>
    <recommendedName>
        <fullName evidence="2">Reverse transcriptase Ty1/copia-type domain-containing protein</fullName>
    </recommendedName>
</protein>
<evidence type="ECO:0000313" key="4">
    <source>
        <dbReference type="Proteomes" id="UP000765509"/>
    </source>
</evidence>
<gene>
    <name evidence="3" type="ORF">O181_026730</name>
</gene>
<comment type="caution">
    <text evidence="3">The sequence shown here is derived from an EMBL/GenBank/DDBJ whole genome shotgun (WGS) entry which is preliminary data.</text>
</comment>
<dbReference type="Proteomes" id="UP000765509">
    <property type="component" value="Unassembled WGS sequence"/>
</dbReference>
<sequence length="319" mass="35307">MACFNRWQVSSLDVSGTYLYSPVEETVLIEPPTTFLPHLKGKVLRLKKALYGMKQGGRCWWFFLSGILERMGFAATEVNQSLYLFRNDQELIAIWIHVDDGVVTSNSLGAISRFKTALCGELGIKWSDQLTHIVSLNCAFGEGEVTITQGHLNNGILEAYARRIIKCDAPLPVLPAGSAIPNQDALDPTPYRSVPKAKHWLLLDHVVGYLLKTRAHRIRLRPMSLSLSLWSDVGWGGDLECRQSGFILKLGDAPIHWSSKRQTVVALSTCAAEYVALSSTPGAGNKSTRQKIHQYNFLQQSGGGTGFNQQPLQEAHEVS</sequence>
<evidence type="ECO:0000313" key="3">
    <source>
        <dbReference type="EMBL" id="MBW0487015.1"/>
    </source>
</evidence>
<dbReference type="Pfam" id="PF07727">
    <property type="entry name" value="RVT_2"/>
    <property type="match status" value="1"/>
</dbReference>